<evidence type="ECO:0000313" key="2">
    <source>
        <dbReference type="Proteomes" id="UP000036987"/>
    </source>
</evidence>
<dbReference type="InterPro" id="IPR040256">
    <property type="entry name" value="At4g02000-like"/>
</dbReference>
<dbReference type="AlphaFoldDB" id="A0A0K9PP55"/>
<evidence type="ECO:0008006" key="3">
    <source>
        <dbReference type="Google" id="ProtNLM"/>
    </source>
</evidence>
<dbReference type="Proteomes" id="UP000036987">
    <property type="component" value="Unassembled WGS sequence"/>
</dbReference>
<accession>A0A0K9PP55</accession>
<proteinExistence type="predicted"/>
<keyword evidence="2" id="KW-1185">Reference proteome</keyword>
<protein>
    <recommendedName>
        <fullName evidence="3">DUF4283 domain-containing protein</fullName>
    </recommendedName>
</protein>
<gene>
    <name evidence="1" type="ORF">ZOSMA_200G00250</name>
</gene>
<reference evidence="2" key="1">
    <citation type="journal article" date="2016" name="Nature">
        <title>The genome of the seagrass Zostera marina reveals angiosperm adaptation to the sea.</title>
        <authorList>
            <person name="Olsen J.L."/>
            <person name="Rouze P."/>
            <person name="Verhelst B."/>
            <person name="Lin Y.-C."/>
            <person name="Bayer T."/>
            <person name="Collen J."/>
            <person name="Dattolo E."/>
            <person name="De Paoli E."/>
            <person name="Dittami S."/>
            <person name="Maumus F."/>
            <person name="Michel G."/>
            <person name="Kersting A."/>
            <person name="Lauritano C."/>
            <person name="Lohaus R."/>
            <person name="Toepel M."/>
            <person name="Tonon T."/>
            <person name="Vanneste K."/>
            <person name="Amirebrahimi M."/>
            <person name="Brakel J."/>
            <person name="Bostroem C."/>
            <person name="Chovatia M."/>
            <person name="Grimwood J."/>
            <person name="Jenkins J.W."/>
            <person name="Jueterbock A."/>
            <person name="Mraz A."/>
            <person name="Stam W.T."/>
            <person name="Tice H."/>
            <person name="Bornberg-Bauer E."/>
            <person name="Green P.J."/>
            <person name="Pearson G.A."/>
            <person name="Procaccini G."/>
            <person name="Duarte C.M."/>
            <person name="Schmutz J."/>
            <person name="Reusch T.B.H."/>
            <person name="Van de Peer Y."/>
        </authorList>
    </citation>
    <scope>NUCLEOTIDE SEQUENCE [LARGE SCALE GENOMIC DNA]</scope>
    <source>
        <strain evidence="2">cv. Finnish</strain>
    </source>
</reference>
<evidence type="ECO:0000313" key="1">
    <source>
        <dbReference type="EMBL" id="KMZ70020.1"/>
    </source>
</evidence>
<organism evidence="1 2">
    <name type="scientific">Zostera marina</name>
    <name type="common">Eelgrass</name>
    <dbReference type="NCBI Taxonomy" id="29655"/>
    <lineage>
        <taxon>Eukaryota</taxon>
        <taxon>Viridiplantae</taxon>
        <taxon>Streptophyta</taxon>
        <taxon>Embryophyta</taxon>
        <taxon>Tracheophyta</taxon>
        <taxon>Spermatophyta</taxon>
        <taxon>Magnoliopsida</taxon>
        <taxon>Liliopsida</taxon>
        <taxon>Zosteraceae</taxon>
        <taxon>Zostera</taxon>
    </lineage>
</organism>
<dbReference type="OrthoDB" id="851886at2759"/>
<dbReference type="PANTHER" id="PTHR31286:SF180">
    <property type="entry name" value="OS10G0362600 PROTEIN"/>
    <property type="match status" value="1"/>
</dbReference>
<dbReference type="PANTHER" id="PTHR31286">
    <property type="entry name" value="GLYCINE-RICH CELL WALL STRUCTURAL PROTEIN 1.8-LIKE"/>
    <property type="match status" value="1"/>
</dbReference>
<sequence length="283" mass="31965">MSFARGEDYLKCSDRVWDTLGDTVLMIRRESPEQICEKAYDWIPQWAYIKGLKPEMYAKSVVDSIVSVLGPSLLAEYTNTSRHPHCFRVSFQADPTSNYISTIPMIVNEGGGKESITTLKVTYDTIPSRCTRCRKFDHSSAQCPMENIPPPEKINPANIPQTIGKHILAEAEEEASMTPREIILIEEAHSAQNKVGYVAGRPSQVLVTTDQKSSHLTHDSPDTTAEATYKGYANPPTRGITCWKRNINSTPKFGIFCHQRKHTRDKYTNCNKYPDIQQMVHVI</sequence>
<comment type="caution">
    <text evidence="1">The sequence shown here is derived from an EMBL/GenBank/DDBJ whole genome shotgun (WGS) entry which is preliminary data.</text>
</comment>
<name>A0A0K9PP55_ZOSMR</name>
<dbReference type="EMBL" id="LFYR01000731">
    <property type="protein sequence ID" value="KMZ70020.1"/>
    <property type="molecule type" value="Genomic_DNA"/>
</dbReference>